<evidence type="ECO:0000313" key="2">
    <source>
        <dbReference type="EMBL" id="KAK8064866.1"/>
    </source>
</evidence>
<dbReference type="PANTHER" id="PTHR15992:SF5">
    <property type="entry name" value="HOLLIDAY JUNCTION RECOGNITION PROTEIN"/>
    <property type="match status" value="1"/>
</dbReference>
<feature type="compositionally biased region" description="Acidic residues" evidence="1">
    <location>
        <begin position="94"/>
        <end position="111"/>
    </location>
</feature>
<dbReference type="Gene3D" id="1.10.20.10">
    <property type="entry name" value="Histone, subunit A"/>
    <property type="match status" value="1"/>
</dbReference>
<evidence type="ECO:0000256" key="1">
    <source>
        <dbReference type="SAM" id="MobiDB-lite"/>
    </source>
</evidence>
<evidence type="ECO:0000313" key="3">
    <source>
        <dbReference type="Proteomes" id="UP001480595"/>
    </source>
</evidence>
<dbReference type="GeneID" id="92091976"/>
<dbReference type="Proteomes" id="UP001480595">
    <property type="component" value="Unassembled WGS sequence"/>
</dbReference>
<feature type="region of interest" description="Disordered" evidence="1">
    <location>
        <begin position="1"/>
        <end position="41"/>
    </location>
</feature>
<dbReference type="InterPro" id="IPR018465">
    <property type="entry name" value="Scm3/HJURP"/>
</dbReference>
<reference evidence="2 3" key="1">
    <citation type="submission" date="2023-01" db="EMBL/GenBank/DDBJ databases">
        <title>Analysis of 21 Apiospora genomes using comparative genomics revels a genus with tremendous synthesis potential of carbohydrate active enzymes and secondary metabolites.</title>
        <authorList>
            <person name="Sorensen T."/>
        </authorList>
    </citation>
    <scope>NUCLEOTIDE SEQUENCE [LARGE SCALE GENOMIC DNA]</scope>
    <source>
        <strain evidence="2 3">CBS 135458</strain>
    </source>
</reference>
<accession>A0ABR1V3H0</accession>
<feature type="region of interest" description="Disordered" evidence="1">
    <location>
        <begin position="89"/>
        <end position="141"/>
    </location>
</feature>
<dbReference type="EMBL" id="JAQQWL010000007">
    <property type="protein sequence ID" value="KAK8064866.1"/>
    <property type="molecule type" value="Genomic_DNA"/>
</dbReference>
<feature type="compositionally biased region" description="Polar residues" evidence="1">
    <location>
        <begin position="116"/>
        <end position="133"/>
    </location>
</feature>
<dbReference type="InterPro" id="IPR009072">
    <property type="entry name" value="Histone-fold"/>
</dbReference>
<gene>
    <name evidence="2" type="ORF">PG994_007504</name>
</gene>
<feature type="region of interest" description="Disordered" evidence="1">
    <location>
        <begin position="219"/>
        <end position="241"/>
    </location>
</feature>
<name>A0ABR1V3H0_9PEZI</name>
<dbReference type="Pfam" id="PF10384">
    <property type="entry name" value="Scm3"/>
    <property type="match status" value="1"/>
</dbReference>
<protein>
    <submittedName>
        <fullName evidence="2">Uncharacterized protein</fullName>
    </submittedName>
</protein>
<keyword evidence="3" id="KW-1185">Reference proteome</keyword>
<dbReference type="PANTHER" id="PTHR15992">
    <property type="entry name" value="HOLLIDAY JUNCTION RECOGNITION PROTEIN"/>
    <property type="match status" value="1"/>
</dbReference>
<organism evidence="2 3">
    <name type="scientific">Apiospora phragmitis</name>
    <dbReference type="NCBI Taxonomy" id="2905665"/>
    <lineage>
        <taxon>Eukaryota</taxon>
        <taxon>Fungi</taxon>
        <taxon>Dikarya</taxon>
        <taxon>Ascomycota</taxon>
        <taxon>Pezizomycotina</taxon>
        <taxon>Sordariomycetes</taxon>
        <taxon>Xylariomycetidae</taxon>
        <taxon>Amphisphaeriales</taxon>
        <taxon>Apiosporaceae</taxon>
        <taxon>Apiospora</taxon>
    </lineage>
</organism>
<sequence>MEPPAKRLKVGQPPRDDPQNEANDDELSLPPGEFEARQDPLYELDKSRAKAVFKLKSRFESIFDKYERDFDGEGDEINLHTGEVIINNGHLQSLEDEQDKEDLSADEEEEERILQGKNQPSTSTYLTSAHPTPNNAALQLQNNWAPPPIPNGGLPSFSGLSTIPAQHYGMPHPFAAFGQAPVDPMWQTPELQMGGPQGHLGLFGNTYFGQMSPFQSGYGGGISRLLNRRAPEESLPQRNSP</sequence>
<dbReference type="RefSeq" id="XP_066715855.1">
    <property type="nucleotide sequence ID" value="XM_066858913.1"/>
</dbReference>
<comment type="caution">
    <text evidence="2">The sequence shown here is derived from an EMBL/GenBank/DDBJ whole genome shotgun (WGS) entry which is preliminary data.</text>
</comment>
<proteinExistence type="predicted"/>